<dbReference type="Proteomes" id="UP000515743">
    <property type="component" value="Chromosome"/>
</dbReference>
<dbReference type="NCBIfam" id="NF005108">
    <property type="entry name" value="PRK06545.1-6"/>
    <property type="match status" value="1"/>
</dbReference>
<dbReference type="KEGG" id="cik:H0194_06390"/>
<dbReference type="InterPro" id="IPR036291">
    <property type="entry name" value="NAD(P)-bd_dom_sf"/>
</dbReference>
<organism evidence="4 5">
    <name type="scientific">Corynebacterium incognita</name>
    <dbReference type="NCBI Taxonomy" id="2754725"/>
    <lineage>
        <taxon>Bacteria</taxon>
        <taxon>Bacillati</taxon>
        <taxon>Actinomycetota</taxon>
        <taxon>Actinomycetes</taxon>
        <taxon>Mycobacteriales</taxon>
        <taxon>Corynebacteriaceae</taxon>
        <taxon>Corynebacterium</taxon>
    </lineage>
</organism>
<dbReference type="InterPro" id="IPR050812">
    <property type="entry name" value="Preph/Arog_dehydrog"/>
</dbReference>
<evidence type="ECO:0000256" key="1">
    <source>
        <dbReference type="ARBA" id="ARBA00007964"/>
    </source>
</evidence>
<dbReference type="InterPro" id="IPR046825">
    <property type="entry name" value="PDH_C"/>
</dbReference>
<reference evidence="4 5" key="1">
    <citation type="submission" date="2020-07" db="EMBL/GenBank/DDBJ databases">
        <title>Complete genome and description of Corynebacterium incognita strain Marseille-Q3630 sp. nov.</title>
        <authorList>
            <person name="Boxberger M."/>
        </authorList>
    </citation>
    <scope>NUCLEOTIDE SEQUENCE [LARGE SCALE GENOMIC DNA]</scope>
    <source>
        <strain evidence="4 5">Marseille-Q3630</strain>
    </source>
</reference>
<keyword evidence="2 4" id="KW-0560">Oxidoreductase</keyword>
<dbReference type="EMBL" id="CP059404">
    <property type="protein sequence ID" value="QNE88730.1"/>
    <property type="molecule type" value="Genomic_DNA"/>
</dbReference>
<protein>
    <submittedName>
        <fullName evidence="4">Prephenate dehydrogenase</fullName>
        <ecNumber evidence="4">1.3.1.12</ecNumber>
    </submittedName>
</protein>
<dbReference type="PANTHER" id="PTHR21363:SF0">
    <property type="entry name" value="PREPHENATE DEHYDROGENASE [NADP(+)]"/>
    <property type="match status" value="1"/>
</dbReference>
<dbReference type="PROSITE" id="PS51176">
    <property type="entry name" value="PDH_ADH"/>
    <property type="match status" value="1"/>
</dbReference>
<dbReference type="InterPro" id="IPR003099">
    <property type="entry name" value="Prephen_DH"/>
</dbReference>
<keyword evidence="5" id="KW-1185">Reference proteome</keyword>
<dbReference type="Pfam" id="PF20463">
    <property type="entry name" value="PDH_C"/>
    <property type="match status" value="1"/>
</dbReference>
<sequence>MSMHDVNRPICIIGLGLIGGSLLRDLEYRDQEVFGYNRSTSAARSAIKQGYDVSDDLDTVLRRAEERGALIVVAVPMHAVGEILDRIVELAPSCGITDVVSVKTHVLDMIRERGLESRYVGGHPMAGTSESGWENSRRDLFHRAAWAITFDYAQELDARGERVPQSWIDVFTDVTKMAKLTSAEVVPVRVEAHDGAVARVSHLPHVFAEVLAVVGDNGGILAQSLSAGSFKDSTRVASTDPDLVRQMLEPNAPALVDALDEALALLQETREKLASAHPDVSELTDAGFRARTRLEARSGARKESVSPVKISSRPVIRLHVGAPRWVAQLRQAESLGGRIDVF</sequence>
<feature type="domain" description="Prephenate/arogenate dehydrogenase" evidence="3">
    <location>
        <begin position="8"/>
        <end position="305"/>
    </location>
</feature>
<name>A0A7G7CMB4_9CORY</name>
<dbReference type="SUPFAM" id="SSF48179">
    <property type="entry name" value="6-phosphogluconate dehydrogenase C-terminal domain-like"/>
    <property type="match status" value="1"/>
</dbReference>
<evidence type="ECO:0000313" key="4">
    <source>
        <dbReference type="EMBL" id="QNE88730.1"/>
    </source>
</evidence>
<dbReference type="InterPro" id="IPR008927">
    <property type="entry name" value="6-PGluconate_DH-like_C_sf"/>
</dbReference>
<dbReference type="InterPro" id="IPR046826">
    <property type="entry name" value="PDH_N"/>
</dbReference>
<dbReference type="Pfam" id="PF02153">
    <property type="entry name" value="PDH_N"/>
    <property type="match status" value="1"/>
</dbReference>
<dbReference type="GO" id="GO:0004665">
    <property type="term" value="F:prephenate dehydrogenase (NADP+) activity"/>
    <property type="evidence" value="ECO:0007669"/>
    <property type="project" value="InterPro"/>
</dbReference>
<dbReference type="EC" id="1.3.1.12" evidence="4"/>
<dbReference type="GO" id="GO:0008977">
    <property type="term" value="F:prephenate dehydrogenase (NAD+) activity"/>
    <property type="evidence" value="ECO:0007669"/>
    <property type="project" value="UniProtKB-EC"/>
</dbReference>
<dbReference type="GO" id="GO:0070403">
    <property type="term" value="F:NAD+ binding"/>
    <property type="evidence" value="ECO:0007669"/>
    <property type="project" value="InterPro"/>
</dbReference>
<accession>A0A7G7CMB4</accession>
<dbReference type="Gene3D" id="3.40.50.720">
    <property type="entry name" value="NAD(P)-binding Rossmann-like Domain"/>
    <property type="match status" value="1"/>
</dbReference>
<dbReference type="SUPFAM" id="SSF51735">
    <property type="entry name" value="NAD(P)-binding Rossmann-fold domains"/>
    <property type="match status" value="1"/>
</dbReference>
<dbReference type="GO" id="GO:0006571">
    <property type="term" value="P:tyrosine biosynthetic process"/>
    <property type="evidence" value="ECO:0007669"/>
    <property type="project" value="InterPro"/>
</dbReference>
<dbReference type="AlphaFoldDB" id="A0A7G7CMB4"/>
<dbReference type="PANTHER" id="PTHR21363">
    <property type="entry name" value="PREPHENATE DEHYDROGENASE"/>
    <property type="match status" value="1"/>
</dbReference>
<proteinExistence type="inferred from homology"/>
<dbReference type="Gene3D" id="1.10.3660.10">
    <property type="entry name" value="6-phosphogluconate dehydrogenase C-terminal like domain"/>
    <property type="match status" value="1"/>
</dbReference>
<evidence type="ECO:0000256" key="2">
    <source>
        <dbReference type="ARBA" id="ARBA00023002"/>
    </source>
</evidence>
<evidence type="ECO:0000259" key="3">
    <source>
        <dbReference type="PROSITE" id="PS51176"/>
    </source>
</evidence>
<comment type="similarity">
    <text evidence="1">Belongs to the prephenate/arogenate dehydrogenase family.</text>
</comment>
<evidence type="ECO:0000313" key="5">
    <source>
        <dbReference type="Proteomes" id="UP000515743"/>
    </source>
</evidence>
<dbReference type="RefSeq" id="WP_185175120.1">
    <property type="nucleotide sequence ID" value="NZ_CP059404.1"/>
</dbReference>
<gene>
    <name evidence="4" type="ORF">H0194_06390</name>
</gene>